<protein>
    <submittedName>
        <fullName evidence="1">Uncharacterized protein</fullName>
    </submittedName>
</protein>
<gene>
    <name evidence="1" type="ORF">CCYN74_20019</name>
</gene>
<name>A0A0B7HGM2_9FLAO</name>
<dbReference type="EMBL" id="CDOG01000012">
    <property type="protein sequence ID" value="CEN36683.1"/>
    <property type="molecule type" value="Genomic_DNA"/>
</dbReference>
<evidence type="ECO:0000313" key="1">
    <source>
        <dbReference type="EMBL" id="CEN36683.1"/>
    </source>
</evidence>
<dbReference type="AlphaFoldDB" id="A0A0B7HGM2"/>
<proteinExistence type="predicted"/>
<reference evidence="1 2" key="1">
    <citation type="submission" date="2015-01" db="EMBL/GenBank/DDBJ databases">
        <authorList>
            <person name="Xiang T."/>
            <person name="Song Y."/>
            <person name="Huang L."/>
            <person name="Wang B."/>
            <person name="Wu P."/>
        </authorList>
    </citation>
    <scope>NUCLEOTIDE SEQUENCE [LARGE SCALE GENOMIC DNA]</scope>
    <source>
        <strain evidence="1 2">Ccy74</strain>
    </source>
</reference>
<accession>A0A0B7HGM2</accession>
<dbReference type="Proteomes" id="UP000038083">
    <property type="component" value="Unassembled WGS sequence"/>
</dbReference>
<evidence type="ECO:0000313" key="2">
    <source>
        <dbReference type="Proteomes" id="UP000038083"/>
    </source>
</evidence>
<organism evidence="1 2">
    <name type="scientific">Capnocytophaga cynodegmi</name>
    <dbReference type="NCBI Taxonomy" id="28189"/>
    <lineage>
        <taxon>Bacteria</taxon>
        <taxon>Pseudomonadati</taxon>
        <taxon>Bacteroidota</taxon>
        <taxon>Flavobacteriia</taxon>
        <taxon>Flavobacteriales</taxon>
        <taxon>Flavobacteriaceae</taxon>
        <taxon>Capnocytophaga</taxon>
    </lineage>
</organism>
<sequence length="58" mass="6489">MVKSDVRVSFLFTILLKVNIIDNNKGEMTLKYIANIAGFPKEPPTLNSGFAFCKIPKD</sequence>